<dbReference type="AlphaFoldDB" id="A0A5B7KBY2"/>
<dbReference type="Proteomes" id="UP000324222">
    <property type="component" value="Unassembled WGS sequence"/>
</dbReference>
<name>A0A5B7KBY2_PORTR</name>
<reference evidence="2 3" key="1">
    <citation type="submission" date="2019-05" db="EMBL/GenBank/DDBJ databases">
        <title>Another draft genome of Portunus trituberculatus and its Hox gene families provides insights of decapod evolution.</title>
        <authorList>
            <person name="Jeong J.-H."/>
            <person name="Song I."/>
            <person name="Kim S."/>
            <person name="Choi T."/>
            <person name="Kim D."/>
            <person name="Ryu S."/>
            <person name="Kim W."/>
        </authorList>
    </citation>
    <scope>NUCLEOTIDE SEQUENCE [LARGE SCALE GENOMIC DNA]</scope>
    <source>
        <tissue evidence="2">Muscle</tissue>
    </source>
</reference>
<feature type="region of interest" description="Disordered" evidence="1">
    <location>
        <begin position="34"/>
        <end position="67"/>
    </location>
</feature>
<evidence type="ECO:0000313" key="3">
    <source>
        <dbReference type="Proteomes" id="UP000324222"/>
    </source>
</evidence>
<accession>A0A5B7KBY2</accession>
<evidence type="ECO:0000256" key="1">
    <source>
        <dbReference type="SAM" id="MobiDB-lite"/>
    </source>
</evidence>
<proteinExistence type="predicted"/>
<protein>
    <submittedName>
        <fullName evidence="2">Uncharacterized protein</fullName>
    </submittedName>
</protein>
<gene>
    <name evidence="2" type="ORF">E2C01_100037</name>
</gene>
<comment type="caution">
    <text evidence="2">The sequence shown here is derived from an EMBL/GenBank/DDBJ whole genome shotgun (WGS) entry which is preliminary data.</text>
</comment>
<organism evidence="2 3">
    <name type="scientific">Portunus trituberculatus</name>
    <name type="common">Swimming crab</name>
    <name type="synonym">Neptunus trituberculatus</name>
    <dbReference type="NCBI Taxonomy" id="210409"/>
    <lineage>
        <taxon>Eukaryota</taxon>
        <taxon>Metazoa</taxon>
        <taxon>Ecdysozoa</taxon>
        <taxon>Arthropoda</taxon>
        <taxon>Crustacea</taxon>
        <taxon>Multicrustacea</taxon>
        <taxon>Malacostraca</taxon>
        <taxon>Eumalacostraca</taxon>
        <taxon>Eucarida</taxon>
        <taxon>Decapoda</taxon>
        <taxon>Pleocyemata</taxon>
        <taxon>Brachyura</taxon>
        <taxon>Eubrachyura</taxon>
        <taxon>Portunoidea</taxon>
        <taxon>Portunidae</taxon>
        <taxon>Portuninae</taxon>
        <taxon>Portunus</taxon>
    </lineage>
</organism>
<sequence length="67" mass="7599">MRICYNVSFEPNCGMTPGSKAELHREPHLMNQRAARVPAEPLPLLVSPADPADERRREDGKERDREG</sequence>
<dbReference type="EMBL" id="VSRR010140682">
    <property type="protein sequence ID" value="MPD04356.1"/>
    <property type="molecule type" value="Genomic_DNA"/>
</dbReference>
<feature type="compositionally biased region" description="Basic and acidic residues" evidence="1">
    <location>
        <begin position="52"/>
        <end position="67"/>
    </location>
</feature>
<evidence type="ECO:0000313" key="2">
    <source>
        <dbReference type="EMBL" id="MPD04356.1"/>
    </source>
</evidence>
<keyword evidence="3" id="KW-1185">Reference proteome</keyword>